<feature type="region of interest" description="Disordered" evidence="8">
    <location>
        <begin position="255"/>
        <end position="286"/>
    </location>
</feature>
<evidence type="ECO:0000256" key="4">
    <source>
        <dbReference type="ARBA" id="ARBA00022618"/>
    </source>
</evidence>
<comment type="similarity">
    <text evidence="7">Belongs to the SOSEKI family.</text>
</comment>
<reference evidence="10" key="1">
    <citation type="journal article" date="2023" name="Plant J.">
        <title>The genome of the king protea, Protea cynaroides.</title>
        <authorList>
            <person name="Chang J."/>
            <person name="Duong T.A."/>
            <person name="Schoeman C."/>
            <person name="Ma X."/>
            <person name="Roodt D."/>
            <person name="Barker N."/>
            <person name="Li Z."/>
            <person name="Van de Peer Y."/>
            <person name="Mizrachi E."/>
        </authorList>
    </citation>
    <scope>NUCLEOTIDE SEQUENCE</scope>
    <source>
        <tissue evidence="10">Young leaves</tissue>
    </source>
</reference>
<proteinExistence type="inferred from homology"/>
<evidence type="ECO:0000259" key="9">
    <source>
        <dbReference type="Pfam" id="PF06136"/>
    </source>
</evidence>
<comment type="caution">
    <text evidence="10">The sequence shown here is derived from an EMBL/GenBank/DDBJ whole genome shotgun (WGS) entry which is preliminary data.</text>
</comment>
<feature type="compositionally biased region" description="Basic and acidic residues" evidence="8">
    <location>
        <begin position="111"/>
        <end position="120"/>
    </location>
</feature>
<gene>
    <name evidence="10" type="ORF">NE237_009126</name>
</gene>
<keyword evidence="3" id="KW-1003">Cell membrane</keyword>
<feature type="compositionally biased region" description="Polar residues" evidence="8">
    <location>
        <begin position="257"/>
        <end position="271"/>
    </location>
</feature>
<evidence type="ECO:0000313" key="10">
    <source>
        <dbReference type="EMBL" id="KAJ4978346.1"/>
    </source>
</evidence>
<keyword evidence="4" id="KW-0132">Cell division</keyword>
<protein>
    <recommendedName>
        <fullName evidence="9">SOSEKI DIX-like domain-containing protein</fullName>
    </recommendedName>
</protein>
<dbReference type="GO" id="GO:0051301">
    <property type="term" value="P:cell division"/>
    <property type="evidence" value="ECO:0007669"/>
    <property type="project" value="UniProtKB-KW"/>
</dbReference>
<evidence type="ECO:0000256" key="6">
    <source>
        <dbReference type="ARBA" id="ARBA00023306"/>
    </source>
</evidence>
<evidence type="ECO:0000256" key="7">
    <source>
        <dbReference type="ARBA" id="ARBA00024211"/>
    </source>
</evidence>
<keyword evidence="6" id="KW-0131">Cell cycle</keyword>
<keyword evidence="2" id="KW-0217">Developmental protein</keyword>
<evidence type="ECO:0000256" key="8">
    <source>
        <dbReference type="SAM" id="MobiDB-lite"/>
    </source>
</evidence>
<dbReference type="InterPro" id="IPR048351">
    <property type="entry name" value="SOK_DIX"/>
</dbReference>
<comment type="subcellular location">
    <subcellularLocation>
        <location evidence="1">Cell membrane</location>
        <topology evidence="1">Peripheral membrane protein</topology>
        <orientation evidence="1">Cytoplasmic side</orientation>
    </subcellularLocation>
</comment>
<dbReference type="PANTHER" id="PTHR31083:SF5">
    <property type="entry name" value="PROTEIN SOSEKI 1"/>
    <property type="match status" value="1"/>
</dbReference>
<dbReference type="AlphaFoldDB" id="A0A9Q0KXR1"/>
<dbReference type="EMBL" id="JAMYWD010000002">
    <property type="protein sequence ID" value="KAJ4978346.1"/>
    <property type="molecule type" value="Genomic_DNA"/>
</dbReference>
<keyword evidence="5" id="KW-0472">Membrane</keyword>
<evidence type="ECO:0000256" key="1">
    <source>
        <dbReference type="ARBA" id="ARBA00004413"/>
    </source>
</evidence>
<organism evidence="10 11">
    <name type="scientific">Protea cynaroides</name>
    <dbReference type="NCBI Taxonomy" id="273540"/>
    <lineage>
        <taxon>Eukaryota</taxon>
        <taxon>Viridiplantae</taxon>
        <taxon>Streptophyta</taxon>
        <taxon>Embryophyta</taxon>
        <taxon>Tracheophyta</taxon>
        <taxon>Spermatophyta</taxon>
        <taxon>Magnoliopsida</taxon>
        <taxon>Proteales</taxon>
        <taxon>Proteaceae</taxon>
        <taxon>Protea</taxon>
    </lineage>
</organism>
<evidence type="ECO:0000256" key="2">
    <source>
        <dbReference type="ARBA" id="ARBA00022473"/>
    </source>
</evidence>
<evidence type="ECO:0000256" key="5">
    <source>
        <dbReference type="ARBA" id="ARBA00023136"/>
    </source>
</evidence>
<evidence type="ECO:0000256" key="3">
    <source>
        <dbReference type="ARBA" id="ARBA00022475"/>
    </source>
</evidence>
<dbReference type="Proteomes" id="UP001141806">
    <property type="component" value="Unassembled WGS sequence"/>
</dbReference>
<feature type="region of interest" description="Disordered" evidence="8">
    <location>
        <begin position="111"/>
        <end position="187"/>
    </location>
</feature>
<dbReference type="Gene3D" id="3.30.160.60">
    <property type="entry name" value="Classic Zinc Finger"/>
    <property type="match status" value="1"/>
</dbReference>
<feature type="region of interest" description="Disordered" evidence="8">
    <location>
        <begin position="326"/>
        <end position="359"/>
    </location>
</feature>
<feature type="compositionally biased region" description="Basic and acidic residues" evidence="8">
    <location>
        <begin position="142"/>
        <end position="179"/>
    </location>
</feature>
<keyword evidence="11" id="KW-1185">Reference proteome</keyword>
<feature type="domain" description="SOSEKI DIX-like" evidence="9">
    <location>
        <begin position="9"/>
        <end position="96"/>
    </location>
</feature>
<dbReference type="GO" id="GO:0005886">
    <property type="term" value="C:plasma membrane"/>
    <property type="evidence" value="ECO:0007669"/>
    <property type="project" value="UniProtKB-SubCell"/>
</dbReference>
<accession>A0A9Q0KXR1</accession>
<dbReference type="PANTHER" id="PTHR31083">
    <property type="entry name" value="UPSTREAM OF FLC PROTEIN (DUF966)"/>
    <property type="match status" value="1"/>
</dbReference>
<dbReference type="OrthoDB" id="1907705at2759"/>
<feature type="compositionally biased region" description="Basic and acidic residues" evidence="8">
    <location>
        <begin position="341"/>
        <end position="350"/>
    </location>
</feature>
<sequence length="359" mass="40398">MEDNQARRIQVIYFLSRMGRIEHPHLIRVHHFSRKGVHLRDVKRWLSDLRGKDMPDSFAWSYKRRYKTGYVWQDLVDDDLITPISDNEYILKGSEMSSVPFDACPCGEKRASTEKRVPENRHKKMEVSAKTSEIEIDEEISEPFKSETSRMTDDLMKSNASKPEKEENRSEKKSTEKNKPPLMHSAIFSKSKSYASGAREKLRNLLTCGAVDTIDSGMVTIKRINRTSKSPSNVAGLLKTETIGGSQRIFGCAWNKQPHQQSSSSTGVKTSKNTKKEPTNQKMASAGCKPVVEPNCSQCGKTFKPEKLHSHMKSCKGMKNLTKIEGSGAGAAAATMGGPEKTSHRGDQQRHQRKRRPVS</sequence>
<dbReference type="InterPro" id="IPR010369">
    <property type="entry name" value="SOK"/>
</dbReference>
<dbReference type="GO" id="GO:0051258">
    <property type="term" value="P:protein polymerization"/>
    <property type="evidence" value="ECO:0007669"/>
    <property type="project" value="UniProtKB-ARBA"/>
</dbReference>
<dbReference type="Pfam" id="PF06136">
    <property type="entry name" value="SOK"/>
    <property type="match status" value="1"/>
</dbReference>
<name>A0A9Q0KXR1_9MAGN</name>
<evidence type="ECO:0000313" key="11">
    <source>
        <dbReference type="Proteomes" id="UP001141806"/>
    </source>
</evidence>